<protein>
    <submittedName>
        <fullName evidence="2">Udp-n-acetylglucosamine 2-epimerase</fullName>
        <ecNumber evidence="2">5.1.3.14</ecNumber>
    </submittedName>
</protein>
<organism evidence="2">
    <name type="scientific">hydrocarbon metagenome</name>
    <dbReference type="NCBI Taxonomy" id="938273"/>
    <lineage>
        <taxon>unclassified sequences</taxon>
        <taxon>metagenomes</taxon>
        <taxon>ecological metagenomes</taxon>
    </lineage>
</organism>
<dbReference type="EMBL" id="LNQE01001852">
    <property type="protein sequence ID" value="KUG04341.1"/>
    <property type="molecule type" value="Genomic_DNA"/>
</dbReference>
<dbReference type="NCBIfam" id="TIGR00236">
    <property type="entry name" value="wecB"/>
    <property type="match status" value="1"/>
</dbReference>
<dbReference type="Pfam" id="PF02350">
    <property type="entry name" value="Epimerase_2"/>
    <property type="match status" value="1"/>
</dbReference>
<reference evidence="2" key="1">
    <citation type="journal article" date="2015" name="Proc. Natl. Acad. Sci. U.S.A.">
        <title>Networks of energetic and metabolic interactions define dynamics in microbial communities.</title>
        <authorList>
            <person name="Embree M."/>
            <person name="Liu J.K."/>
            <person name="Al-Bassam M.M."/>
            <person name="Zengler K."/>
        </authorList>
    </citation>
    <scope>NUCLEOTIDE SEQUENCE</scope>
</reference>
<sequence>MKIMTILGTRPEIIRLSRVIPLLDQLCQHVLVHTGQNYDPRLNDIFFDELGLRSPDYSLNCSTGTLMEQISSILIGCEKVIASEKPDRILILGDTNSALAAIVAKRMGIPIFHMEAGNRCYDDRVPEEVNRRIVDHCSDILLPYTERSRANLLREGIASHKIFVTGNPILEVLEYYTAQIESSKILDQLELEPQGYFLVTLHRAENVDIPHRLGQFIEALHLLYLEYEIPVICSLHPRTRSQLHKSRQILAGDGVKVIEPAGLFDFVHLEKQARCVLSDSGTVQEECCILGVPNVTLRNVTERPETVEEGSSIIAGCEPESILSAVNTALTLGCQWVAPPEYMKKVVSTTVVKIISGILPA</sequence>
<name>A0A0W8E6T4_9ZZZZ</name>
<dbReference type="PANTHER" id="PTHR43174">
    <property type="entry name" value="UDP-N-ACETYLGLUCOSAMINE 2-EPIMERASE"/>
    <property type="match status" value="1"/>
</dbReference>
<dbReference type="CDD" id="cd03786">
    <property type="entry name" value="GTB_UDP-GlcNAc_2-Epimerase"/>
    <property type="match status" value="1"/>
</dbReference>
<feature type="domain" description="UDP-N-acetylglucosamine 2-epimerase" evidence="1">
    <location>
        <begin position="27"/>
        <end position="355"/>
    </location>
</feature>
<evidence type="ECO:0000259" key="1">
    <source>
        <dbReference type="Pfam" id="PF02350"/>
    </source>
</evidence>
<dbReference type="PANTHER" id="PTHR43174:SF1">
    <property type="entry name" value="UDP-N-ACETYLGLUCOSAMINE 2-EPIMERASE"/>
    <property type="match status" value="1"/>
</dbReference>
<dbReference type="SUPFAM" id="SSF53756">
    <property type="entry name" value="UDP-Glycosyltransferase/glycogen phosphorylase"/>
    <property type="match status" value="1"/>
</dbReference>
<dbReference type="InterPro" id="IPR029767">
    <property type="entry name" value="WecB-like"/>
</dbReference>
<proteinExistence type="predicted"/>
<dbReference type="AlphaFoldDB" id="A0A0W8E6T4"/>
<dbReference type="InterPro" id="IPR003331">
    <property type="entry name" value="UDP_GlcNAc_Epimerase_2_dom"/>
</dbReference>
<keyword evidence="2" id="KW-0413">Isomerase</keyword>
<dbReference type="GO" id="GO:0008761">
    <property type="term" value="F:UDP-N-acetylglucosamine 2-epimerase activity"/>
    <property type="evidence" value="ECO:0007669"/>
    <property type="project" value="UniProtKB-EC"/>
</dbReference>
<accession>A0A0W8E6T4</accession>
<comment type="caution">
    <text evidence="2">The sequence shown here is derived from an EMBL/GenBank/DDBJ whole genome shotgun (WGS) entry which is preliminary data.</text>
</comment>
<gene>
    <name evidence="2" type="ORF">ASZ90_018241</name>
</gene>
<evidence type="ECO:0000313" key="2">
    <source>
        <dbReference type="EMBL" id="KUG04341.1"/>
    </source>
</evidence>
<dbReference type="Gene3D" id="3.40.50.2000">
    <property type="entry name" value="Glycogen Phosphorylase B"/>
    <property type="match status" value="2"/>
</dbReference>
<dbReference type="EC" id="5.1.3.14" evidence="2"/>